<dbReference type="SUPFAM" id="SSF53756">
    <property type="entry name" value="UDP-Glycosyltransferase/glycogen phosphorylase"/>
    <property type="match status" value="1"/>
</dbReference>
<dbReference type="EC" id="2.4.1.345" evidence="5"/>
<evidence type="ECO:0000256" key="1">
    <source>
        <dbReference type="ARBA" id="ARBA00022676"/>
    </source>
</evidence>
<dbReference type="Pfam" id="PF13692">
    <property type="entry name" value="Glyco_trans_1_4"/>
    <property type="match status" value="1"/>
</dbReference>
<keyword evidence="6" id="KW-1185">Reference proteome</keyword>
<dbReference type="Proteomes" id="UP000704762">
    <property type="component" value="Unassembled WGS sequence"/>
</dbReference>
<comment type="caution">
    <text evidence="5">The sequence shown here is derived from an EMBL/GenBank/DDBJ whole genome shotgun (WGS) entry which is preliminary data.</text>
</comment>
<reference evidence="5 6" key="1">
    <citation type="submission" date="2021-01" db="EMBL/GenBank/DDBJ databases">
        <title>Sequencing the genomes of 1000 actinobacteria strains.</title>
        <authorList>
            <person name="Klenk H.-P."/>
        </authorList>
    </citation>
    <scope>NUCLEOTIDE SEQUENCE [LARGE SCALE GENOMIC DNA]</scope>
    <source>
        <strain evidence="5 6">DSM 18662</strain>
    </source>
</reference>
<dbReference type="InterPro" id="IPR028098">
    <property type="entry name" value="Glyco_trans_4-like_N"/>
</dbReference>
<dbReference type="EMBL" id="JAFBCF010000001">
    <property type="protein sequence ID" value="MBM7797101.1"/>
    <property type="molecule type" value="Genomic_DNA"/>
</dbReference>
<dbReference type="PANTHER" id="PTHR45947">
    <property type="entry name" value="SULFOQUINOVOSYL TRANSFERASE SQD2"/>
    <property type="match status" value="1"/>
</dbReference>
<evidence type="ECO:0000259" key="4">
    <source>
        <dbReference type="Pfam" id="PF13439"/>
    </source>
</evidence>
<keyword evidence="1 5" id="KW-0328">Glycosyltransferase</keyword>
<name>A0ABS2RFZ0_9ACTN</name>
<sequence>MRVGLVCPYSFDSPGGVQNHVLGLADFLTAAGHDPYVLAPGECSPAAAAQLDPARFTSAGATVPVPYNGSIARVNFGPLSAARVQRWLLRGDFDLVHIHEPITPSISVLTLWASDVPVVATFHTATPRSRSMQLARSALRPAIEKIDAGIAVSEAARRVVVQHLGRDALVVPNGFFFDDFARPEPAGPWRGGEHPRLSFLGRLDEPRKGLDVLLEALPELLFRIPTLEVVVAGQGGRTLPAGCRSVGAVSDVDRVDLLTTSDVFVAPHTARESFGIVLLEAMAAGAPVVASDLPAFVDLLQSGRQHGPPLGVTFRTGDPAALADAVATVLAPADGETRRATAIRARQASRRYDWSVVGAEILRVYETVRAAAQPALRTAAPTAARRRMTGRHDESA</sequence>
<dbReference type="GO" id="GO:0043750">
    <property type="term" value="F:phosphatidylinositol alpha-mannosyltransferase activity"/>
    <property type="evidence" value="ECO:0007669"/>
    <property type="project" value="UniProtKB-EC"/>
</dbReference>
<dbReference type="Gene3D" id="3.40.50.2000">
    <property type="entry name" value="Glycogen Phosphorylase B"/>
    <property type="match status" value="2"/>
</dbReference>
<dbReference type="InterPro" id="IPR050194">
    <property type="entry name" value="Glycosyltransferase_grp1"/>
</dbReference>
<evidence type="ECO:0000313" key="6">
    <source>
        <dbReference type="Proteomes" id="UP000704762"/>
    </source>
</evidence>
<proteinExistence type="predicted"/>
<evidence type="ECO:0000256" key="2">
    <source>
        <dbReference type="ARBA" id="ARBA00022679"/>
    </source>
</evidence>
<feature type="domain" description="Glycosyltransferase subfamily 4-like N-terminal" evidence="4">
    <location>
        <begin position="14"/>
        <end position="174"/>
    </location>
</feature>
<keyword evidence="2 5" id="KW-0808">Transferase</keyword>
<feature type="region of interest" description="Disordered" evidence="3">
    <location>
        <begin position="377"/>
        <end position="396"/>
    </location>
</feature>
<organism evidence="5 6">
    <name type="scientific">Microlunatus panaciterrae</name>
    <dbReference type="NCBI Taxonomy" id="400768"/>
    <lineage>
        <taxon>Bacteria</taxon>
        <taxon>Bacillati</taxon>
        <taxon>Actinomycetota</taxon>
        <taxon>Actinomycetes</taxon>
        <taxon>Propionibacteriales</taxon>
        <taxon>Propionibacteriaceae</taxon>
        <taxon>Microlunatus</taxon>
    </lineage>
</organism>
<accession>A0ABS2RFZ0</accession>
<dbReference type="RefSeq" id="WP_204915835.1">
    <property type="nucleotide sequence ID" value="NZ_BAAAQP010000003.1"/>
</dbReference>
<evidence type="ECO:0000256" key="3">
    <source>
        <dbReference type="SAM" id="MobiDB-lite"/>
    </source>
</evidence>
<evidence type="ECO:0000313" key="5">
    <source>
        <dbReference type="EMBL" id="MBM7797101.1"/>
    </source>
</evidence>
<dbReference type="PANTHER" id="PTHR45947:SF3">
    <property type="entry name" value="SULFOQUINOVOSYL TRANSFERASE SQD2"/>
    <property type="match status" value="1"/>
</dbReference>
<dbReference type="CDD" id="cd03801">
    <property type="entry name" value="GT4_PimA-like"/>
    <property type="match status" value="1"/>
</dbReference>
<gene>
    <name evidence="5" type="ORF">JOE57_000022</name>
</gene>
<protein>
    <submittedName>
        <fullName evidence="5">Phosphatidylinositol alpha-mannosyltransferase</fullName>
        <ecNumber evidence="5">2.4.1.345</ecNumber>
    </submittedName>
</protein>
<dbReference type="Pfam" id="PF13439">
    <property type="entry name" value="Glyco_transf_4"/>
    <property type="match status" value="1"/>
</dbReference>